<dbReference type="KEGG" id="bman:114244471"/>
<dbReference type="AlphaFoldDB" id="A0A6J2JT42"/>
<dbReference type="OrthoDB" id="7328030at2759"/>
<feature type="transmembrane region" description="Helical" evidence="1">
    <location>
        <begin position="21"/>
        <end position="44"/>
    </location>
</feature>
<proteinExistence type="predicted"/>
<keyword evidence="1" id="KW-1133">Transmembrane helix</keyword>
<dbReference type="Proteomes" id="UP000504629">
    <property type="component" value="Unplaced"/>
</dbReference>
<gene>
    <name evidence="3" type="primary">LOC114244471</name>
</gene>
<keyword evidence="2" id="KW-1185">Reference proteome</keyword>
<evidence type="ECO:0000313" key="3">
    <source>
        <dbReference type="RefSeq" id="XP_028032112.1"/>
    </source>
</evidence>
<feature type="transmembrane region" description="Helical" evidence="1">
    <location>
        <begin position="108"/>
        <end position="126"/>
    </location>
</feature>
<dbReference type="PANTHER" id="PTHR36694:SF11">
    <property type="entry name" value="LP21121P-RELATED"/>
    <property type="match status" value="1"/>
</dbReference>
<dbReference type="PANTHER" id="PTHR36694">
    <property type="entry name" value="PASIFLORA 1, ISOFORM A-RELATED"/>
    <property type="match status" value="1"/>
</dbReference>
<evidence type="ECO:0000313" key="2">
    <source>
        <dbReference type="Proteomes" id="UP000504629"/>
    </source>
</evidence>
<keyword evidence="1" id="KW-0472">Membrane</keyword>
<evidence type="ECO:0000256" key="1">
    <source>
        <dbReference type="SAM" id="Phobius"/>
    </source>
</evidence>
<protein>
    <submittedName>
        <fullName evidence="3">Uncharacterized protein LOC114244471</fullName>
    </submittedName>
</protein>
<dbReference type="GeneID" id="114244471"/>
<feature type="transmembrane region" description="Helical" evidence="1">
    <location>
        <begin position="73"/>
        <end position="96"/>
    </location>
</feature>
<organism evidence="2 3">
    <name type="scientific">Bombyx mandarina</name>
    <name type="common">Wild silk moth</name>
    <name type="synonym">Wild silkworm</name>
    <dbReference type="NCBI Taxonomy" id="7092"/>
    <lineage>
        <taxon>Eukaryota</taxon>
        <taxon>Metazoa</taxon>
        <taxon>Ecdysozoa</taxon>
        <taxon>Arthropoda</taxon>
        <taxon>Hexapoda</taxon>
        <taxon>Insecta</taxon>
        <taxon>Pterygota</taxon>
        <taxon>Neoptera</taxon>
        <taxon>Endopterygota</taxon>
        <taxon>Lepidoptera</taxon>
        <taxon>Glossata</taxon>
        <taxon>Ditrysia</taxon>
        <taxon>Bombycoidea</taxon>
        <taxon>Bombycidae</taxon>
        <taxon>Bombycinae</taxon>
        <taxon>Bombyx</taxon>
    </lineage>
</organism>
<keyword evidence="1" id="KW-0812">Transmembrane</keyword>
<name>A0A6J2JT42_BOMMA</name>
<sequence>MVFHLPRFTKCCCCIPLRIGSLLIGYLSIIISCVALASISWLIYRVASFVENNKDSPSTEHTQEELEHHALSLYLSFSYSILVFIYYLIISIILLYGAHLKNPKYLRIYFKAALYLLVLAAAMVVVSCVFLGFIAAILLLIWSFFLFICTIVVKSTTLELEEENKPKTYEMQSLYITGRIPSAYS</sequence>
<feature type="transmembrane region" description="Helical" evidence="1">
    <location>
        <begin position="132"/>
        <end position="153"/>
    </location>
</feature>
<reference evidence="3" key="1">
    <citation type="submission" date="2025-08" db="UniProtKB">
        <authorList>
            <consortium name="RefSeq"/>
        </authorList>
    </citation>
    <scope>IDENTIFICATION</scope>
    <source>
        <tissue evidence="3">Silk gland</tissue>
    </source>
</reference>
<dbReference type="PROSITE" id="PS51257">
    <property type="entry name" value="PROKAR_LIPOPROTEIN"/>
    <property type="match status" value="1"/>
</dbReference>
<accession>A0A6J2JT42</accession>
<dbReference type="RefSeq" id="XP_028032112.1">
    <property type="nucleotide sequence ID" value="XM_028176311.1"/>
</dbReference>